<sequence>MSSRYVHLGSATTTQHATACDTPVIHGCPTNLLQRLADQTAYGAVVADACEFNRGLSRGRAARLPFVDLATRTTQRPAPWLYRPQCDRFKDAEDGGTHIVLRYLRHRWRLDSPPLSRRRKLAADRLWYTLQTGLNALGVPAELVPVVTKRAYTIAGLPIPPLLANSLDSAMPKQGPTPHQNGSFSGTVNSSANVTNSSASNVTGSGTGGCGRTSASLGTVSSKRLPNMVAEITTVDLGRKLHSRIGVSNTEEDAELVEDMTTMCDGSLLRSRSNTTHQDESNASLVVVVSGGEDSGHSNETGAVTSGVIRRSGVAQVCPEEEMRTDDETQSVHSGTGGLVSGTRTGTKSYEIEPDVETEDEDDQAADADGDEDAEMEEELDDDVEWMHSGRRRSARGFATRRAFNSTRTSRAIAGASKGNRFGLSGGRLTSRHINTGQRNLGGRQKVSISG</sequence>
<name>A0A183AUR9_9TREM</name>
<evidence type="ECO:0000313" key="3">
    <source>
        <dbReference type="Proteomes" id="UP000272942"/>
    </source>
</evidence>
<dbReference type="AlphaFoldDB" id="A0A183AUR9"/>
<feature type="region of interest" description="Disordered" evidence="1">
    <location>
        <begin position="417"/>
        <end position="451"/>
    </location>
</feature>
<dbReference type="Proteomes" id="UP000272942">
    <property type="component" value="Unassembled WGS sequence"/>
</dbReference>
<proteinExistence type="predicted"/>
<evidence type="ECO:0000313" key="2">
    <source>
        <dbReference type="EMBL" id="VDP87492.1"/>
    </source>
</evidence>
<feature type="compositionally biased region" description="Acidic residues" evidence="1">
    <location>
        <begin position="352"/>
        <end position="380"/>
    </location>
</feature>
<evidence type="ECO:0000256" key="1">
    <source>
        <dbReference type="SAM" id="MobiDB-lite"/>
    </source>
</evidence>
<dbReference type="EMBL" id="UZAN01049532">
    <property type="protein sequence ID" value="VDP87492.1"/>
    <property type="molecule type" value="Genomic_DNA"/>
</dbReference>
<keyword evidence="3" id="KW-1185">Reference proteome</keyword>
<organism evidence="4">
    <name type="scientific">Echinostoma caproni</name>
    <dbReference type="NCBI Taxonomy" id="27848"/>
    <lineage>
        <taxon>Eukaryota</taxon>
        <taxon>Metazoa</taxon>
        <taxon>Spiralia</taxon>
        <taxon>Lophotrochozoa</taxon>
        <taxon>Platyhelminthes</taxon>
        <taxon>Trematoda</taxon>
        <taxon>Digenea</taxon>
        <taxon>Plagiorchiida</taxon>
        <taxon>Echinostomata</taxon>
        <taxon>Echinostomatoidea</taxon>
        <taxon>Echinostomatidae</taxon>
        <taxon>Echinostoma</taxon>
    </lineage>
</organism>
<reference evidence="2 3" key="2">
    <citation type="submission" date="2018-11" db="EMBL/GenBank/DDBJ databases">
        <authorList>
            <consortium name="Pathogen Informatics"/>
        </authorList>
    </citation>
    <scope>NUCLEOTIDE SEQUENCE [LARGE SCALE GENOMIC DNA]</scope>
    <source>
        <strain evidence="2 3">Egypt</strain>
    </source>
</reference>
<reference evidence="4" key="1">
    <citation type="submission" date="2016-06" db="UniProtKB">
        <authorList>
            <consortium name="WormBaseParasite"/>
        </authorList>
    </citation>
    <scope>IDENTIFICATION</scope>
</reference>
<gene>
    <name evidence="2" type="ORF">ECPE_LOCUS10704</name>
</gene>
<feature type="region of interest" description="Disordered" evidence="1">
    <location>
        <begin position="317"/>
        <end position="380"/>
    </location>
</feature>
<accession>A0A183AUR9</accession>
<dbReference type="OrthoDB" id="2270193at2759"/>
<evidence type="ECO:0000313" key="4">
    <source>
        <dbReference type="WBParaSite" id="ECPE_0001073701-mRNA-1"/>
    </source>
</evidence>
<feature type="region of interest" description="Disordered" evidence="1">
    <location>
        <begin position="168"/>
        <end position="218"/>
    </location>
</feature>
<dbReference type="WBParaSite" id="ECPE_0001073701-mRNA-1">
    <property type="protein sequence ID" value="ECPE_0001073701-mRNA-1"/>
    <property type="gene ID" value="ECPE_0001073701"/>
</dbReference>
<protein>
    <submittedName>
        <fullName evidence="4">Requiem_N domain-containing protein</fullName>
    </submittedName>
</protein>
<feature type="compositionally biased region" description="Acidic residues" evidence="1">
    <location>
        <begin position="319"/>
        <end position="329"/>
    </location>
</feature>
<feature type="compositionally biased region" description="Low complexity" evidence="1">
    <location>
        <begin position="185"/>
        <end position="204"/>
    </location>
</feature>